<dbReference type="GO" id="GO:0046872">
    <property type="term" value="F:metal ion binding"/>
    <property type="evidence" value="ECO:0007669"/>
    <property type="project" value="UniProtKB-KW"/>
</dbReference>
<dbReference type="SUPFAM" id="SSF56655">
    <property type="entry name" value="Carbohydrate phosphatase"/>
    <property type="match status" value="1"/>
</dbReference>
<protein>
    <submittedName>
        <fullName evidence="6">Myo-inositol-1(Or 4)-monophosphatase</fullName>
    </submittedName>
</protein>
<gene>
    <name evidence="6" type="ORF">BECKMB1821H_GA0114242_103926</name>
    <name evidence="5" type="ORF">BECKMB1821I_GA0114274_104127</name>
</gene>
<proteinExistence type="inferred from homology"/>
<evidence type="ECO:0000313" key="5">
    <source>
        <dbReference type="EMBL" id="VFK33198.1"/>
    </source>
</evidence>
<comment type="cofactor">
    <cofactor evidence="4">
        <name>Mg(2+)</name>
        <dbReference type="ChEBI" id="CHEBI:18420"/>
    </cofactor>
</comment>
<name>A0A451BCS4_9GAMM</name>
<evidence type="ECO:0000256" key="4">
    <source>
        <dbReference type="PIRSR" id="PIRSR600760-2"/>
    </source>
</evidence>
<feature type="binding site" evidence="4">
    <location>
        <position position="90"/>
    </location>
    <ligand>
        <name>Mg(2+)</name>
        <dbReference type="ChEBI" id="CHEBI:18420"/>
        <label>2</label>
    </ligand>
</feature>
<dbReference type="AlphaFoldDB" id="A0A451BCS4"/>
<dbReference type="EMBL" id="CAADGH010000039">
    <property type="protein sequence ID" value="VFK76045.1"/>
    <property type="molecule type" value="Genomic_DNA"/>
</dbReference>
<evidence type="ECO:0000256" key="2">
    <source>
        <dbReference type="ARBA" id="ARBA00022723"/>
    </source>
</evidence>
<feature type="binding site" evidence="4">
    <location>
        <position position="87"/>
    </location>
    <ligand>
        <name>Mg(2+)</name>
        <dbReference type="ChEBI" id="CHEBI:18420"/>
        <label>1</label>
        <note>catalytic</note>
    </ligand>
</feature>
<sequence>MLPDPNKVHELLRMVAQEELLPRLATVERCLKDDGSLLTEADLAVNARLGKALARDWPGIDLLTEEAPPDKQQALLHPPRSLLWCLDPLDGTSNFAAGLLFFAVSLALMEKGRAVLGIIYDPIRDESFIAEQGQGATCNGNPLVLEPTDVSLDCALALVNLKHLEPRLASRLVHTPPYGSQRSYGACALELAWLAAGRGHIALYGRPKIWDVAAGSLILREAGGMCSTLGGQEPSNRIGAREPMIAARDSYLFTEWRDWLNGG</sequence>
<keyword evidence="3 4" id="KW-0460">Magnesium</keyword>
<evidence type="ECO:0000313" key="6">
    <source>
        <dbReference type="EMBL" id="VFK76045.1"/>
    </source>
</evidence>
<dbReference type="EMBL" id="CAADFQ010000041">
    <property type="protein sequence ID" value="VFK33198.1"/>
    <property type="molecule type" value="Genomic_DNA"/>
</dbReference>
<dbReference type="InterPro" id="IPR020550">
    <property type="entry name" value="Inositol_monophosphatase_CS"/>
</dbReference>
<accession>A0A451BCS4</accession>
<feature type="binding site" evidence="4">
    <location>
        <position position="65"/>
    </location>
    <ligand>
        <name>Mg(2+)</name>
        <dbReference type="ChEBI" id="CHEBI:18420"/>
        <label>1</label>
        <note>catalytic</note>
    </ligand>
</feature>
<keyword evidence="2 4" id="KW-0479">Metal-binding</keyword>
<feature type="binding site" evidence="4">
    <location>
        <position position="211"/>
    </location>
    <ligand>
        <name>Mg(2+)</name>
        <dbReference type="ChEBI" id="CHEBI:18420"/>
        <label>1</label>
        <note>catalytic</note>
    </ligand>
</feature>
<dbReference type="GO" id="GO:0008934">
    <property type="term" value="F:inositol monophosphate 1-phosphatase activity"/>
    <property type="evidence" value="ECO:0007669"/>
    <property type="project" value="TreeGrafter"/>
</dbReference>
<dbReference type="Pfam" id="PF00459">
    <property type="entry name" value="Inositol_P"/>
    <property type="match status" value="1"/>
</dbReference>
<dbReference type="GO" id="GO:0046854">
    <property type="term" value="P:phosphatidylinositol phosphate biosynthetic process"/>
    <property type="evidence" value="ECO:0007669"/>
    <property type="project" value="InterPro"/>
</dbReference>
<comment type="similarity">
    <text evidence="1">Belongs to the inositol monophosphatase superfamily.</text>
</comment>
<evidence type="ECO:0000256" key="1">
    <source>
        <dbReference type="ARBA" id="ARBA00009759"/>
    </source>
</evidence>
<dbReference type="PROSITE" id="PS00630">
    <property type="entry name" value="IMP_2"/>
    <property type="match status" value="1"/>
</dbReference>
<dbReference type="PANTHER" id="PTHR20854:SF4">
    <property type="entry name" value="INOSITOL-1-MONOPHOSPHATASE-RELATED"/>
    <property type="match status" value="1"/>
</dbReference>
<dbReference type="PRINTS" id="PR00377">
    <property type="entry name" value="IMPHPHTASES"/>
</dbReference>
<dbReference type="Gene3D" id="3.30.540.10">
    <property type="entry name" value="Fructose-1,6-Bisphosphatase, subunit A, domain 1"/>
    <property type="match status" value="1"/>
</dbReference>
<dbReference type="Gene3D" id="3.40.190.80">
    <property type="match status" value="1"/>
</dbReference>
<reference evidence="6" key="1">
    <citation type="submission" date="2019-02" db="EMBL/GenBank/DDBJ databases">
        <authorList>
            <person name="Gruber-Vodicka R. H."/>
            <person name="Seah K. B. B."/>
        </authorList>
    </citation>
    <scope>NUCLEOTIDE SEQUENCE</scope>
    <source>
        <strain evidence="6">BECK_BZ198</strain>
        <strain evidence="5">BECK_BZ199</strain>
    </source>
</reference>
<dbReference type="InterPro" id="IPR000760">
    <property type="entry name" value="Inositol_monophosphatase-like"/>
</dbReference>
<dbReference type="CDD" id="cd01637">
    <property type="entry name" value="IMPase_like"/>
    <property type="match status" value="1"/>
</dbReference>
<feature type="binding site" evidence="4">
    <location>
        <position position="89"/>
    </location>
    <ligand>
        <name>Mg(2+)</name>
        <dbReference type="ChEBI" id="CHEBI:18420"/>
        <label>1</label>
        <note>catalytic</note>
    </ligand>
</feature>
<organism evidence="6">
    <name type="scientific">Candidatus Kentrum sp. MB</name>
    <dbReference type="NCBI Taxonomy" id="2138164"/>
    <lineage>
        <taxon>Bacteria</taxon>
        <taxon>Pseudomonadati</taxon>
        <taxon>Pseudomonadota</taxon>
        <taxon>Gammaproteobacteria</taxon>
        <taxon>Candidatus Kentrum</taxon>
    </lineage>
</organism>
<dbReference type="PANTHER" id="PTHR20854">
    <property type="entry name" value="INOSITOL MONOPHOSPHATASE"/>
    <property type="match status" value="1"/>
</dbReference>
<dbReference type="GO" id="GO:0007165">
    <property type="term" value="P:signal transduction"/>
    <property type="evidence" value="ECO:0007669"/>
    <property type="project" value="TreeGrafter"/>
</dbReference>
<evidence type="ECO:0000256" key="3">
    <source>
        <dbReference type="ARBA" id="ARBA00022842"/>
    </source>
</evidence>
<dbReference type="GO" id="GO:0006020">
    <property type="term" value="P:inositol metabolic process"/>
    <property type="evidence" value="ECO:0007669"/>
    <property type="project" value="TreeGrafter"/>
</dbReference>